<organism evidence="1 2">
    <name type="scientific">Tumebacillus flagellatus</name>
    <dbReference type="NCBI Taxonomy" id="1157490"/>
    <lineage>
        <taxon>Bacteria</taxon>
        <taxon>Bacillati</taxon>
        <taxon>Bacillota</taxon>
        <taxon>Bacilli</taxon>
        <taxon>Bacillales</taxon>
        <taxon>Alicyclobacillaceae</taxon>
        <taxon>Tumebacillus</taxon>
    </lineage>
</organism>
<accession>A0A074LJ42</accession>
<evidence type="ECO:0000313" key="1">
    <source>
        <dbReference type="EMBL" id="KEO81104.1"/>
    </source>
</evidence>
<name>A0A074LJ42_9BACL</name>
<dbReference type="AlphaFoldDB" id="A0A074LJ42"/>
<dbReference type="Proteomes" id="UP000027931">
    <property type="component" value="Unassembled WGS sequence"/>
</dbReference>
<proteinExistence type="predicted"/>
<protein>
    <submittedName>
        <fullName evidence="1">Uncharacterized protein</fullName>
    </submittedName>
</protein>
<evidence type="ECO:0000313" key="2">
    <source>
        <dbReference type="Proteomes" id="UP000027931"/>
    </source>
</evidence>
<comment type="caution">
    <text evidence="1">The sequence shown here is derived from an EMBL/GenBank/DDBJ whole genome shotgun (WGS) entry which is preliminary data.</text>
</comment>
<gene>
    <name evidence="1" type="ORF">EL26_22685</name>
</gene>
<reference evidence="1 2" key="1">
    <citation type="journal article" date="2013" name="Int. J. Syst. Evol. Microbiol.">
        <title>Tumebacillus flagellatus sp. nov., an alpha-amylase/pullulanase-producing bacterium isolated from cassava wastewater.</title>
        <authorList>
            <person name="Wang Q."/>
            <person name="Xie N."/>
            <person name="Qin Y."/>
            <person name="Shen N."/>
            <person name="Zhu J."/>
            <person name="Mi H."/>
            <person name="Huang R."/>
        </authorList>
    </citation>
    <scope>NUCLEOTIDE SEQUENCE [LARGE SCALE GENOMIC DNA]</scope>
    <source>
        <strain evidence="1 2">GST4</strain>
    </source>
</reference>
<sequence length="60" mass="7112">MWKVDILSMKGMRYTSKGILSMGFEEFRGSGGFWSRKVILEKNRGPRLERDRGNPQYEWV</sequence>
<keyword evidence="2" id="KW-1185">Reference proteome</keyword>
<dbReference type="EMBL" id="JMIR01000047">
    <property type="protein sequence ID" value="KEO81104.1"/>
    <property type="molecule type" value="Genomic_DNA"/>
</dbReference>